<dbReference type="GO" id="GO:0019632">
    <property type="term" value="P:shikimate metabolic process"/>
    <property type="evidence" value="ECO:0007669"/>
    <property type="project" value="TreeGrafter"/>
</dbReference>
<dbReference type="EMBL" id="DVFZ01000094">
    <property type="protein sequence ID" value="HIQ83287.1"/>
    <property type="molecule type" value="Genomic_DNA"/>
</dbReference>
<dbReference type="GO" id="GO:0005524">
    <property type="term" value="F:ATP binding"/>
    <property type="evidence" value="ECO:0007669"/>
    <property type="project" value="UniProtKB-UniRule"/>
</dbReference>
<comment type="cofactor">
    <cofactor evidence="3">
        <name>Mg(2+)</name>
        <dbReference type="ChEBI" id="CHEBI:18420"/>
    </cofactor>
    <text evidence="3">Binds 1 Mg(2+) ion per subunit.</text>
</comment>
<proteinExistence type="inferred from homology"/>
<dbReference type="InterPro" id="IPR013708">
    <property type="entry name" value="Shikimate_DH-bd_N"/>
</dbReference>
<comment type="caution">
    <text evidence="3">Lacks conserved residue(s) required for the propagation of feature annotation.</text>
</comment>
<feature type="binding site" evidence="3">
    <location>
        <position position="378"/>
    </location>
    <ligand>
        <name>substrate</name>
    </ligand>
</feature>
<dbReference type="Gene3D" id="3.40.50.720">
    <property type="entry name" value="NAD(P)-binding Rossmann-like Domain"/>
    <property type="match status" value="1"/>
</dbReference>
<comment type="pathway">
    <text evidence="1">Metabolic intermediate biosynthesis; chorismate biosynthesis; chorismate from D-erythrose 4-phosphate and phosphoenolpyruvate: step 4/7.</text>
</comment>
<dbReference type="HAMAP" id="MF_00109">
    <property type="entry name" value="Shikimate_kinase"/>
    <property type="match status" value="1"/>
</dbReference>
<dbReference type="Gene3D" id="3.40.50.10860">
    <property type="entry name" value="Leucine Dehydrogenase, chain A, domain 1"/>
    <property type="match status" value="1"/>
</dbReference>
<dbReference type="InterPro" id="IPR000623">
    <property type="entry name" value="Shikimate_kinase/TSH1"/>
</dbReference>
<dbReference type="SUPFAM" id="SSF53223">
    <property type="entry name" value="Aminoacid dehydrogenase-like, N-terminal domain"/>
    <property type="match status" value="1"/>
</dbReference>
<dbReference type="GO" id="GO:0009423">
    <property type="term" value="P:chorismate biosynthetic process"/>
    <property type="evidence" value="ECO:0007669"/>
    <property type="project" value="UniProtKB-UniRule"/>
</dbReference>
<dbReference type="Gene3D" id="3.40.50.300">
    <property type="entry name" value="P-loop containing nucleotide triphosphate hydrolases"/>
    <property type="match status" value="1"/>
</dbReference>
<comment type="pathway">
    <text evidence="3">Metabolic intermediate biosynthesis; chorismate biosynthesis; chorismate from D-erythrose 4-phosphate and phosphoenolpyruvate: step 5/7.</text>
</comment>
<dbReference type="GO" id="GO:0000287">
    <property type="term" value="F:magnesium ion binding"/>
    <property type="evidence" value="ECO:0007669"/>
    <property type="project" value="UniProtKB-UniRule"/>
</dbReference>
<keyword evidence="3" id="KW-0479">Metal-binding</keyword>
<feature type="binding site" evidence="3">
    <location>
        <position position="306"/>
    </location>
    <ligand>
        <name>substrate</name>
    </ligand>
</feature>
<dbReference type="AlphaFoldDB" id="A0A9D1CWP6"/>
<dbReference type="SUPFAM" id="SSF51735">
    <property type="entry name" value="NAD(P)-binding Rossmann-fold domains"/>
    <property type="match status" value="1"/>
</dbReference>
<dbReference type="InterPro" id="IPR036291">
    <property type="entry name" value="NAD(P)-bd_dom_sf"/>
</dbReference>
<feature type="binding site" evidence="3">
    <location>
        <position position="264"/>
    </location>
    <ligand>
        <name>Mg(2+)</name>
        <dbReference type="ChEBI" id="CHEBI:18420"/>
    </ligand>
</feature>
<comment type="catalytic activity">
    <reaction evidence="3">
        <text>shikimate + ATP = 3-phosphoshikimate + ADP + H(+)</text>
        <dbReference type="Rhea" id="RHEA:13121"/>
        <dbReference type="ChEBI" id="CHEBI:15378"/>
        <dbReference type="ChEBI" id="CHEBI:30616"/>
        <dbReference type="ChEBI" id="CHEBI:36208"/>
        <dbReference type="ChEBI" id="CHEBI:145989"/>
        <dbReference type="ChEBI" id="CHEBI:456216"/>
        <dbReference type="EC" id="2.7.1.71"/>
    </reaction>
</comment>
<dbReference type="GO" id="GO:0009073">
    <property type="term" value="P:aromatic amino acid family biosynthetic process"/>
    <property type="evidence" value="ECO:0007669"/>
    <property type="project" value="UniProtKB-KW"/>
</dbReference>
<dbReference type="Pfam" id="PF08501">
    <property type="entry name" value="Shikimate_dh_N"/>
    <property type="match status" value="1"/>
</dbReference>
<keyword evidence="3" id="KW-0808">Transferase</keyword>
<evidence type="ECO:0000259" key="4">
    <source>
        <dbReference type="Pfam" id="PF08501"/>
    </source>
</evidence>
<comment type="similarity">
    <text evidence="3">Belongs to the shikimate kinase family.</text>
</comment>
<dbReference type="EC" id="2.7.1.71" evidence="3"/>
<keyword evidence="3" id="KW-0028">Amino-acid biosynthesis</keyword>
<dbReference type="CDD" id="cd01065">
    <property type="entry name" value="NAD_bind_Shikimate_DH"/>
    <property type="match status" value="1"/>
</dbReference>
<keyword evidence="3" id="KW-0547">Nucleotide-binding</keyword>
<organism evidence="5 6">
    <name type="scientific">Candidatus Pullichristensenella stercorigallinarum</name>
    <dbReference type="NCBI Taxonomy" id="2840909"/>
    <lineage>
        <taxon>Bacteria</taxon>
        <taxon>Bacillati</taxon>
        <taxon>Bacillota</taxon>
        <taxon>Clostridia</taxon>
        <taxon>Candidatus Pullichristensenella</taxon>
    </lineage>
</organism>
<gene>
    <name evidence="3" type="primary">aroK</name>
    <name evidence="5" type="ORF">IAA52_09325</name>
</gene>
<dbReference type="GO" id="GO:0050661">
    <property type="term" value="F:NADP binding"/>
    <property type="evidence" value="ECO:0007669"/>
    <property type="project" value="TreeGrafter"/>
</dbReference>
<dbReference type="PANTHER" id="PTHR21089">
    <property type="entry name" value="SHIKIMATE DEHYDROGENASE"/>
    <property type="match status" value="1"/>
</dbReference>
<evidence type="ECO:0000313" key="6">
    <source>
        <dbReference type="Proteomes" id="UP000824260"/>
    </source>
</evidence>
<keyword evidence="3" id="KW-0067">ATP-binding</keyword>
<keyword evidence="3" id="KW-0963">Cytoplasm</keyword>
<reference evidence="5" key="1">
    <citation type="submission" date="2020-10" db="EMBL/GenBank/DDBJ databases">
        <authorList>
            <person name="Gilroy R."/>
        </authorList>
    </citation>
    <scope>NUCLEOTIDE SEQUENCE</scope>
    <source>
        <strain evidence="5">ChiSjej6B24-2974</strain>
    </source>
</reference>
<feature type="binding site" evidence="3">
    <location>
        <position position="282"/>
    </location>
    <ligand>
        <name>substrate</name>
    </ligand>
</feature>
<dbReference type="CDD" id="cd00464">
    <property type="entry name" value="SK"/>
    <property type="match status" value="1"/>
</dbReference>
<evidence type="ECO:0000313" key="5">
    <source>
        <dbReference type="EMBL" id="HIQ83287.1"/>
    </source>
</evidence>
<reference evidence="5" key="2">
    <citation type="journal article" date="2021" name="PeerJ">
        <title>Extensive microbial diversity within the chicken gut microbiome revealed by metagenomics and culture.</title>
        <authorList>
            <person name="Gilroy R."/>
            <person name="Ravi A."/>
            <person name="Getino M."/>
            <person name="Pursley I."/>
            <person name="Horton D.L."/>
            <person name="Alikhan N.F."/>
            <person name="Baker D."/>
            <person name="Gharbi K."/>
            <person name="Hall N."/>
            <person name="Watson M."/>
            <person name="Adriaenssens E.M."/>
            <person name="Foster-Nyarko E."/>
            <person name="Jarju S."/>
            <person name="Secka A."/>
            <person name="Antonio M."/>
            <person name="Oren A."/>
            <person name="Chaudhuri R.R."/>
            <person name="La Ragione R."/>
            <person name="Hildebrand F."/>
            <person name="Pallen M.J."/>
        </authorList>
    </citation>
    <scope>NUCLEOTIDE SEQUENCE</scope>
    <source>
        <strain evidence="5">ChiSjej6B24-2974</strain>
    </source>
</reference>
<name>A0A9D1CWP6_9FIRM</name>
<dbReference type="InterPro" id="IPR046346">
    <property type="entry name" value="Aminoacid_DH-like_N_sf"/>
</dbReference>
<dbReference type="InterPro" id="IPR027417">
    <property type="entry name" value="P-loop_NTPase"/>
</dbReference>
<comment type="caution">
    <text evidence="5">The sequence shown here is derived from an EMBL/GenBank/DDBJ whole genome shotgun (WGS) entry which is preliminary data.</text>
</comment>
<keyword evidence="3" id="KW-0418">Kinase</keyword>
<comment type="subcellular location">
    <subcellularLocation>
        <location evidence="3">Cytoplasm</location>
    </subcellularLocation>
</comment>
<keyword evidence="3" id="KW-0460">Magnesium</keyword>
<dbReference type="InterPro" id="IPR022893">
    <property type="entry name" value="Shikimate_DH_fam"/>
</dbReference>
<sequence length="413" mass="44203">MRYGLIGEKLGHSYSERIHNMLGNRDYHLYPMPPEAMQALLRGRGFCGLNVTIPYKKDVLPFCDALSEEVKRIGSANTLVNRDGVLTAYNTDIGGLLSLIERTGVAVRGKKVIILGSGGTSLTARVACETLGARETVVVSRRGPVTYDVLYRDHAGAQALINATPVGMYPNTGVSPVDINRLPALEGVIDVIYNPDRTPLVLAAQSRGLPAAGGLWMLVMQACLAAEKFFDAPVDPERAGEIYATLRAERLNLVVVGMPGSGKTTLGKALAEALGRPFVDCDAEIERAAGMSIPEIFRTQGEEAFRALETEVIERYGRESGQVIATGGGAPLRARNVAALRQNGVVLLIKRPVELLATDGRPLSAGGLETVRRLEAERTPAYEACADARVDNSGPIARAVAEALDAFAAQARR</sequence>
<accession>A0A9D1CWP6</accession>
<comment type="function">
    <text evidence="3">Catalyzes the specific phosphorylation of the 3-hydroxyl group of shikimic acid using ATP as a cosubstrate.</text>
</comment>
<keyword evidence="2 3" id="KW-0057">Aromatic amino acid biosynthesis</keyword>
<dbReference type="SUPFAM" id="SSF52540">
    <property type="entry name" value="P-loop containing nucleoside triphosphate hydrolases"/>
    <property type="match status" value="1"/>
</dbReference>
<feature type="binding site" evidence="3">
    <location>
        <position position="361"/>
    </location>
    <ligand>
        <name>ATP</name>
        <dbReference type="ChEBI" id="CHEBI:30616"/>
    </ligand>
</feature>
<dbReference type="InterPro" id="IPR031322">
    <property type="entry name" value="Shikimate/glucono_kinase"/>
</dbReference>
<feature type="domain" description="Shikimate dehydrogenase substrate binding N-terminal" evidence="4">
    <location>
        <begin position="5"/>
        <end position="79"/>
    </location>
</feature>
<dbReference type="PRINTS" id="PR01100">
    <property type="entry name" value="SHIKIMTKNASE"/>
</dbReference>
<protein>
    <recommendedName>
        <fullName evidence="3">Shikimate kinase</fullName>
        <shortName evidence="3">SK</shortName>
        <ecNumber evidence="3">2.7.1.71</ecNumber>
    </recommendedName>
</protein>
<dbReference type="GO" id="GO:0005829">
    <property type="term" value="C:cytosol"/>
    <property type="evidence" value="ECO:0007669"/>
    <property type="project" value="TreeGrafter"/>
</dbReference>
<evidence type="ECO:0000256" key="3">
    <source>
        <dbReference type="HAMAP-Rule" id="MF_00109"/>
    </source>
</evidence>
<feature type="binding site" evidence="3">
    <location>
        <position position="328"/>
    </location>
    <ligand>
        <name>substrate</name>
    </ligand>
</feature>
<dbReference type="GO" id="GO:0004764">
    <property type="term" value="F:shikimate 3-dehydrogenase (NADP+) activity"/>
    <property type="evidence" value="ECO:0007669"/>
    <property type="project" value="InterPro"/>
</dbReference>
<dbReference type="Proteomes" id="UP000824260">
    <property type="component" value="Unassembled WGS sequence"/>
</dbReference>
<dbReference type="GO" id="GO:0008652">
    <property type="term" value="P:amino acid biosynthetic process"/>
    <property type="evidence" value="ECO:0007669"/>
    <property type="project" value="UniProtKB-KW"/>
</dbReference>
<comment type="subunit">
    <text evidence="3">Monomer.</text>
</comment>
<feature type="binding site" evidence="3">
    <location>
        <begin position="260"/>
        <end position="265"/>
    </location>
    <ligand>
        <name>ATP</name>
        <dbReference type="ChEBI" id="CHEBI:30616"/>
    </ligand>
</feature>
<dbReference type="Pfam" id="PF01202">
    <property type="entry name" value="SKI"/>
    <property type="match status" value="1"/>
</dbReference>
<dbReference type="GO" id="GO:0004765">
    <property type="term" value="F:shikimate kinase activity"/>
    <property type="evidence" value="ECO:0007669"/>
    <property type="project" value="UniProtKB-UniRule"/>
</dbReference>
<evidence type="ECO:0000256" key="1">
    <source>
        <dbReference type="ARBA" id="ARBA00004871"/>
    </source>
</evidence>
<evidence type="ECO:0000256" key="2">
    <source>
        <dbReference type="ARBA" id="ARBA00023141"/>
    </source>
</evidence>
<dbReference type="PANTHER" id="PTHR21089:SF1">
    <property type="entry name" value="BIFUNCTIONAL 3-DEHYDROQUINATE DEHYDRATASE_SHIKIMATE DEHYDROGENASE, CHLOROPLASTIC"/>
    <property type="match status" value="1"/>
</dbReference>